<dbReference type="RefSeq" id="WP_121847422.1">
    <property type="nucleotide sequence ID" value="NZ_CP032050.1"/>
</dbReference>
<dbReference type="KEGG" id="emar:D1013_02720"/>
<dbReference type="EMBL" id="CP032050">
    <property type="protein sequence ID" value="AYN66370.1"/>
    <property type="molecule type" value="Genomic_DNA"/>
</dbReference>
<proteinExistence type="predicted"/>
<evidence type="ECO:0000313" key="1">
    <source>
        <dbReference type="EMBL" id="AYN66370.1"/>
    </source>
</evidence>
<dbReference type="Pfam" id="PF00132">
    <property type="entry name" value="Hexapep"/>
    <property type="match status" value="1"/>
</dbReference>
<organism evidence="1 2">
    <name type="scientific">Euzebyella marina</name>
    <dbReference type="NCBI Taxonomy" id="1761453"/>
    <lineage>
        <taxon>Bacteria</taxon>
        <taxon>Pseudomonadati</taxon>
        <taxon>Bacteroidota</taxon>
        <taxon>Flavobacteriia</taxon>
        <taxon>Flavobacteriales</taxon>
        <taxon>Flavobacteriaceae</taxon>
        <taxon>Euzebyella</taxon>
    </lineage>
</organism>
<dbReference type="Pfam" id="PF14602">
    <property type="entry name" value="Hexapep_2"/>
    <property type="match status" value="1"/>
</dbReference>
<dbReference type="InterPro" id="IPR050484">
    <property type="entry name" value="Transf_Hexapept/Carb_Anhydrase"/>
</dbReference>
<sequence>MILEHLGKRPTIHESAYVAPNATICGDVTIGANTRIMFGAQLIAESNPIVIGDNCIVLENAVIRGAQASNVSIGDNCLIGPNSHLVSCMLENNVFIATGASIFHRALIKEGAEVQINGVVHLKTVFPKNGVLPIGWVAVGDPMQKFPSSEHDKIWAIQKEANFPNLVYGIKEREELSSVNKKLCIIMSERLLSHKEDEIIE</sequence>
<dbReference type="InterPro" id="IPR011004">
    <property type="entry name" value="Trimer_LpxA-like_sf"/>
</dbReference>
<keyword evidence="2" id="KW-1185">Reference proteome</keyword>
<reference evidence="1 2" key="1">
    <citation type="submission" date="2018-08" db="EMBL/GenBank/DDBJ databases">
        <title>The reduced genetic potential of extracellular carbohydrate catabolism in Euzebyella marina RN62, a Flavobacteriia bacterium isolated from the hadal water.</title>
        <authorList>
            <person name="Xue C."/>
        </authorList>
    </citation>
    <scope>NUCLEOTIDE SEQUENCE [LARGE SCALE GENOMIC DNA]</scope>
    <source>
        <strain evidence="1 2">RN62</strain>
    </source>
</reference>
<protein>
    <submittedName>
        <fullName evidence="1">Gamma carbonic anhydrase family protein</fullName>
    </submittedName>
</protein>
<dbReference type="SUPFAM" id="SSF51161">
    <property type="entry name" value="Trimeric LpxA-like enzymes"/>
    <property type="match status" value="1"/>
</dbReference>
<dbReference type="PANTHER" id="PTHR13061">
    <property type="entry name" value="DYNACTIN SUBUNIT P25"/>
    <property type="match status" value="1"/>
</dbReference>
<accession>A0A3G2L291</accession>
<dbReference type="PANTHER" id="PTHR13061:SF29">
    <property type="entry name" value="GAMMA CARBONIC ANHYDRASE-LIKE 1, MITOCHONDRIAL-RELATED"/>
    <property type="match status" value="1"/>
</dbReference>
<gene>
    <name evidence="1" type="ORF">D1013_02720</name>
</gene>
<evidence type="ECO:0000313" key="2">
    <source>
        <dbReference type="Proteomes" id="UP000276309"/>
    </source>
</evidence>
<dbReference type="Gene3D" id="2.160.10.10">
    <property type="entry name" value="Hexapeptide repeat proteins"/>
    <property type="match status" value="1"/>
</dbReference>
<name>A0A3G2L291_9FLAO</name>
<dbReference type="Proteomes" id="UP000276309">
    <property type="component" value="Chromosome"/>
</dbReference>
<dbReference type="OrthoDB" id="9803036at2"/>
<dbReference type="AlphaFoldDB" id="A0A3G2L291"/>
<dbReference type="InterPro" id="IPR001451">
    <property type="entry name" value="Hexapep"/>
</dbReference>